<proteinExistence type="predicted"/>
<sequence>MEASDARVLVFIVTLVLQQQQQHHSDERPHDFPCRHHELNSFISIRRLIGVTLFPTVHICMNEMQTMTDMREKQLRNNSVLARQERYESGRNDLHGFGCGGNPRTPENRENP</sequence>
<feature type="region of interest" description="Disordered" evidence="1">
    <location>
        <begin position="85"/>
        <end position="112"/>
    </location>
</feature>
<reference evidence="2 3" key="1">
    <citation type="submission" date="2017-12" db="EMBL/GenBank/DDBJ databases">
        <title>Integrating genomic resources of turbot (Scophthalmus maximus) in depth evaluation of genetic and physical mapping variation across individuals.</title>
        <authorList>
            <person name="Martinez P."/>
        </authorList>
    </citation>
    <scope>NUCLEOTIDE SEQUENCE [LARGE SCALE GENOMIC DNA]</scope>
</reference>
<gene>
    <name evidence="2" type="ORF">SMAX5B_008103</name>
</gene>
<dbReference type="EMBL" id="CP026262">
    <property type="protein sequence ID" value="AWP20484.1"/>
    <property type="molecule type" value="Genomic_DNA"/>
</dbReference>
<dbReference type="Proteomes" id="UP000246464">
    <property type="component" value="Chromosome 20"/>
</dbReference>
<feature type="compositionally biased region" description="Basic and acidic residues" evidence="1">
    <location>
        <begin position="85"/>
        <end position="94"/>
    </location>
</feature>
<dbReference type="AlphaFoldDB" id="A0A2U9CUX8"/>
<organism evidence="2 3">
    <name type="scientific">Scophthalmus maximus</name>
    <name type="common">Turbot</name>
    <name type="synonym">Psetta maxima</name>
    <dbReference type="NCBI Taxonomy" id="52904"/>
    <lineage>
        <taxon>Eukaryota</taxon>
        <taxon>Metazoa</taxon>
        <taxon>Chordata</taxon>
        <taxon>Craniata</taxon>
        <taxon>Vertebrata</taxon>
        <taxon>Euteleostomi</taxon>
        <taxon>Actinopterygii</taxon>
        <taxon>Neopterygii</taxon>
        <taxon>Teleostei</taxon>
        <taxon>Neoteleostei</taxon>
        <taxon>Acanthomorphata</taxon>
        <taxon>Carangaria</taxon>
        <taxon>Pleuronectiformes</taxon>
        <taxon>Pleuronectoidei</taxon>
        <taxon>Scophthalmidae</taxon>
        <taxon>Scophthalmus</taxon>
    </lineage>
</organism>
<evidence type="ECO:0000313" key="2">
    <source>
        <dbReference type="EMBL" id="AWP20484.1"/>
    </source>
</evidence>
<accession>A0A2U9CUX8</accession>
<keyword evidence="3" id="KW-1185">Reference proteome</keyword>
<evidence type="ECO:0000256" key="1">
    <source>
        <dbReference type="SAM" id="MobiDB-lite"/>
    </source>
</evidence>
<evidence type="ECO:0000313" key="3">
    <source>
        <dbReference type="Proteomes" id="UP000246464"/>
    </source>
</evidence>
<name>A0A2U9CUX8_SCOMX</name>
<protein>
    <submittedName>
        <fullName evidence="2">Uncharacterized protein</fullName>
    </submittedName>
</protein>